<dbReference type="Proteomes" id="UP000078559">
    <property type="component" value="Chromosome 2"/>
</dbReference>
<dbReference type="OrthoDB" id="5215637at2759"/>
<accession>A0A194VPE6</accession>
<evidence type="ECO:0000313" key="3">
    <source>
        <dbReference type="Proteomes" id="UP000078559"/>
    </source>
</evidence>
<dbReference type="AlphaFoldDB" id="A0A194VPE6"/>
<evidence type="ECO:0000256" key="1">
    <source>
        <dbReference type="SAM" id="Phobius"/>
    </source>
</evidence>
<keyword evidence="1" id="KW-0812">Transmembrane</keyword>
<gene>
    <name evidence="2" type="ORF">VM1G_02101</name>
</gene>
<protein>
    <submittedName>
        <fullName evidence="2">Uncharacterized protein</fullName>
    </submittedName>
</protein>
<organism evidence="2 3">
    <name type="scientific">Cytospora mali</name>
    <name type="common">Apple Valsa canker fungus</name>
    <name type="synonym">Valsa mali</name>
    <dbReference type="NCBI Taxonomy" id="578113"/>
    <lineage>
        <taxon>Eukaryota</taxon>
        <taxon>Fungi</taxon>
        <taxon>Dikarya</taxon>
        <taxon>Ascomycota</taxon>
        <taxon>Pezizomycotina</taxon>
        <taxon>Sordariomycetes</taxon>
        <taxon>Sordariomycetidae</taxon>
        <taxon>Diaporthales</taxon>
        <taxon>Cytosporaceae</taxon>
        <taxon>Cytospora</taxon>
    </lineage>
</organism>
<keyword evidence="3" id="KW-1185">Reference proteome</keyword>
<dbReference type="EMBL" id="CM003099">
    <property type="protein sequence ID" value="KUI66061.1"/>
    <property type="molecule type" value="Genomic_DNA"/>
</dbReference>
<keyword evidence="1" id="KW-1133">Transmembrane helix</keyword>
<proteinExistence type="predicted"/>
<reference evidence="2" key="1">
    <citation type="submission" date="2014-12" db="EMBL/GenBank/DDBJ databases">
        <title>Genome Sequence of Valsa Canker Pathogens Uncovers a Specific Adaption of Colonization on Woody Bark.</title>
        <authorList>
            <person name="Yin Z."/>
            <person name="Liu H."/>
            <person name="Gao X."/>
            <person name="Li Z."/>
            <person name="Song N."/>
            <person name="Ke X."/>
            <person name="Dai Q."/>
            <person name="Wu Y."/>
            <person name="Sun Y."/>
            <person name="Xu J.-R."/>
            <person name="Kang Z.K."/>
            <person name="Wang L."/>
            <person name="Huang L."/>
        </authorList>
    </citation>
    <scope>NUCLEOTIDE SEQUENCE [LARGE SCALE GENOMIC DNA]</scope>
    <source>
        <strain evidence="2">03-8</strain>
    </source>
</reference>
<keyword evidence="1" id="KW-0472">Membrane</keyword>
<evidence type="ECO:0000313" key="2">
    <source>
        <dbReference type="EMBL" id="KUI66061.1"/>
    </source>
</evidence>
<name>A0A194VPE6_CYTMA</name>
<sequence>MSSGLCYAQDGGYKGFIYSNGCTDKTGLSNECPHFCPDATTGWGGGDPVTSWNVLQCNLGVYCCRVAGDETNCCSNSSAVITTDLGTMLVSATATTTTGAATVTVTTSTTAVTTSQSGNDSSAAVAECPKDNTAVVGGAVGGVLGAALLASLGALGFMMKRRKDTMPSPAAPEYAQVNGGYYATETHPKPLQSPGMSYVSAPSHEVPAAVVHEMHS</sequence>
<feature type="transmembrane region" description="Helical" evidence="1">
    <location>
        <begin position="134"/>
        <end position="158"/>
    </location>
</feature>